<evidence type="ECO:0000313" key="2">
    <source>
        <dbReference type="EMBL" id="CAB4831737.1"/>
    </source>
</evidence>
<accession>A0A6J7AG00</accession>
<sequence length="134" mass="14984">MPQQDFVGSGFAFPMGIDDQGGIRMVGGTDNIDRSIRLIMGTAYGERPMRPDFGCGIHDLLFDSTSLELLGQVQAQVVASLRRWETRADILDVSATYGDDPTVINIQVTYRIKGNYDPRNLLVPFYVIPREEDQ</sequence>
<dbReference type="AlphaFoldDB" id="A0A6J7AG00"/>
<dbReference type="Pfam" id="PF04965">
    <property type="entry name" value="GPW_gp25"/>
    <property type="match status" value="1"/>
</dbReference>
<protein>
    <submittedName>
        <fullName evidence="2">Unannotated protein</fullName>
    </submittedName>
</protein>
<feature type="domain" description="IraD/Gp25-like" evidence="1">
    <location>
        <begin position="29"/>
        <end position="115"/>
    </location>
</feature>
<dbReference type="EMBL" id="CAFABK010000041">
    <property type="protein sequence ID" value="CAB4831737.1"/>
    <property type="molecule type" value="Genomic_DNA"/>
</dbReference>
<dbReference type="SUPFAM" id="SSF160719">
    <property type="entry name" value="gpW/gp25-like"/>
    <property type="match status" value="1"/>
</dbReference>
<evidence type="ECO:0000259" key="1">
    <source>
        <dbReference type="Pfam" id="PF04965"/>
    </source>
</evidence>
<name>A0A6J7AG00_9ZZZZ</name>
<gene>
    <name evidence="2" type="ORF">UFOPK3204_01009</name>
</gene>
<reference evidence="2" key="1">
    <citation type="submission" date="2020-05" db="EMBL/GenBank/DDBJ databases">
        <authorList>
            <person name="Chiriac C."/>
            <person name="Salcher M."/>
            <person name="Ghai R."/>
            <person name="Kavagutti S V."/>
        </authorList>
    </citation>
    <scope>NUCLEOTIDE SEQUENCE</scope>
</reference>
<dbReference type="InterPro" id="IPR007048">
    <property type="entry name" value="IraD/Gp25-like"/>
</dbReference>
<organism evidence="2">
    <name type="scientific">freshwater metagenome</name>
    <dbReference type="NCBI Taxonomy" id="449393"/>
    <lineage>
        <taxon>unclassified sequences</taxon>
        <taxon>metagenomes</taxon>
        <taxon>ecological metagenomes</taxon>
    </lineage>
</organism>
<proteinExistence type="predicted"/>
<dbReference type="Gene3D" id="3.10.450.40">
    <property type="match status" value="1"/>
</dbReference>